<accession>A0ABN1VUB1</accession>
<comment type="caution">
    <text evidence="3">The sequence shown here is derived from an EMBL/GenBank/DDBJ whole genome shotgun (WGS) entry which is preliminary data.</text>
</comment>
<evidence type="ECO:0008006" key="5">
    <source>
        <dbReference type="Google" id="ProtNLM"/>
    </source>
</evidence>
<feature type="signal peptide" evidence="2">
    <location>
        <begin position="1"/>
        <end position="26"/>
    </location>
</feature>
<feature type="compositionally biased region" description="Low complexity" evidence="1">
    <location>
        <begin position="183"/>
        <end position="193"/>
    </location>
</feature>
<name>A0ABN1VUB1_9ACTN</name>
<dbReference type="PROSITE" id="PS51257">
    <property type="entry name" value="PROKAR_LIPOPROTEIN"/>
    <property type="match status" value="1"/>
</dbReference>
<evidence type="ECO:0000256" key="1">
    <source>
        <dbReference type="SAM" id="MobiDB-lite"/>
    </source>
</evidence>
<sequence>MSRSLRRGGTAAIVLTLAAVSLSACSTGNSAETLQVKPDTPATSLGDLKLNNITLVTDPMQANGQPGPANLTVNISNTAEVPETLQSVTVGDSTATFADASGAALPGGIVIPARGAVLVGGAGQPTAHVSAVTLKLGGFAPTSFAFSISGKVASPAQVFPAIGYYAPYAPTSASASASASTSASASAGASSPAAVPPSPAASGSASASTSASASSSASASASASGSASPSSASPSASASAH</sequence>
<organism evidence="3 4">
    <name type="scientific">Kitasatospora nipponensis</name>
    <dbReference type="NCBI Taxonomy" id="258049"/>
    <lineage>
        <taxon>Bacteria</taxon>
        <taxon>Bacillati</taxon>
        <taxon>Actinomycetota</taxon>
        <taxon>Actinomycetes</taxon>
        <taxon>Kitasatosporales</taxon>
        <taxon>Streptomycetaceae</taxon>
        <taxon>Kitasatospora</taxon>
    </lineage>
</organism>
<feature type="compositionally biased region" description="Low complexity" evidence="1">
    <location>
        <begin position="200"/>
        <end position="241"/>
    </location>
</feature>
<proteinExistence type="predicted"/>
<evidence type="ECO:0000256" key="2">
    <source>
        <dbReference type="SAM" id="SignalP"/>
    </source>
</evidence>
<evidence type="ECO:0000313" key="4">
    <source>
        <dbReference type="Proteomes" id="UP001500037"/>
    </source>
</evidence>
<keyword evidence="4" id="KW-1185">Reference proteome</keyword>
<dbReference type="Proteomes" id="UP001500037">
    <property type="component" value="Unassembled WGS sequence"/>
</dbReference>
<gene>
    <name evidence="3" type="ORF">GCM10009665_12540</name>
</gene>
<dbReference type="EMBL" id="BAAALF010000012">
    <property type="protein sequence ID" value="GAA1223750.1"/>
    <property type="molecule type" value="Genomic_DNA"/>
</dbReference>
<feature type="chain" id="PRO_5046967191" description="Copper(I)-binding protein" evidence="2">
    <location>
        <begin position="27"/>
        <end position="241"/>
    </location>
</feature>
<evidence type="ECO:0000313" key="3">
    <source>
        <dbReference type="EMBL" id="GAA1223750.1"/>
    </source>
</evidence>
<keyword evidence="2" id="KW-0732">Signal</keyword>
<protein>
    <recommendedName>
        <fullName evidence="5">Copper(I)-binding protein</fullName>
    </recommendedName>
</protein>
<dbReference type="RefSeq" id="WP_344440143.1">
    <property type="nucleotide sequence ID" value="NZ_BAAALF010000012.1"/>
</dbReference>
<reference evidence="3 4" key="1">
    <citation type="journal article" date="2019" name="Int. J. Syst. Evol. Microbiol.">
        <title>The Global Catalogue of Microorganisms (GCM) 10K type strain sequencing project: providing services to taxonomists for standard genome sequencing and annotation.</title>
        <authorList>
            <consortium name="The Broad Institute Genomics Platform"/>
            <consortium name="The Broad Institute Genome Sequencing Center for Infectious Disease"/>
            <person name="Wu L."/>
            <person name="Ma J."/>
        </authorList>
    </citation>
    <scope>NUCLEOTIDE SEQUENCE [LARGE SCALE GENOMIC DNA]</scope>
    <source>
        <strain evidence="3 4">JCM 13004</strain>
    </source>
</reference>
<feature type="region of interest" description="Disordered" evidence="1">
    <location>
        <begin position="183"/>
        <end position="241"/>
    </location>
</feature>